<reference evidence="2" key="1">
    <citation type="submission" date="2023-05" db="EMBL/GenBank/DDBJ databases">
        <title>Nepenthes gracilis genome sequencing.</title>
        <authorList>
            <person name="Fukushima K."/>
        </authorList>
    </citation>
    <scope>NUCLEOTIDE SEQUENCE</scope>
    <source>
        <strain evidence="2">SING2019-196</strain>
    </source>
</reference>
<evidence type="ECO:0000256" key="1">
    <source>
        <dbReference type="SAM" id="Phobius"/>
    </source>
</evidence>
<organism evidence="2 3">
    <name type="scientific">Nepenthes gracilis</name>
    <name type="common">Slender pitcher plant</name>
    <dbReference type="NCBI Taxonomy" id="150966"/>
    <lineage>
        <taxon>Eukaryota</taxon>
        <taxon>Viridiplantae</taxon>
        <taxon>Streptophyta</taxon>
        <taxon>Embryophyta</taxon>
        <taxon>Tracheophyta</taxon>
        <taxon>Spermatophyta</taxon>
        <taxon>Magnoliopsida</taxon>
        <taxon>eudicotyledons</taxon>
        <taxon>Gunneridae</taxon>
        <taxon>Pentapetalae</taxon>
        <taxon>Caryophyllales</taxon>
        <taxon>Nepenthaceae</taxon>
        <taxon>Nepenthes</taxon>
    </lineage>
</organism>
<keyword evidence="1" id="KW-1133">Transmembrane helix</keyword>
<dbReference type="EMBL" id="BSYO01000003">
    <property type="protein sequence ID" value="GMH02106.1"/>
    <property type="molecule type" value="Genomic_DNA"/>
</dbReference>
<evidence type="ECO:0000313" key="2">
    <source>
        <dbReference type="EMBL" id="GMH02106.1"/>
    </source>
</evidence>
<feature type="transmembrane region" description="Helical" evidence="1">
    <location>
        <begin position="63"/>
        <end position="89"/>
    </location>
</feature>
<dbReference type="Proteomes" id="UP001279734">
    <property type="component" value="Unassembled WGS sequence"/>
</dbReference>
<evidence type="ECO:0000313" key="3">
    <source>
        <dbReference type="Proteomes" id="UP001279734"/>
    </source>
</evidence>
<gene>
    <name evidence="2" type="ORF">Nepgr_003945</name>
</gene>
<keyword evidence="3" id="KW-1185">Reference proteome</keyword>
<dbReference type="AlphaFoldDB" id="A0AAD3S0J7"/>
<sequence>MAPQAHDDFPCLKLAMPHWYAIGFAVRSLNLMVLVAGAWLVSVGFMLNSWVLAEVVLVGQSQAIAIFFITADVALTAVGLVADVALMAVGL</sequence>
<keyword evidence="1" id="KW-0472">Membrane</keyword>
<proteinExistence type="predicted"/>
<comment type="caution">
    <text evidence="2">The sequence shown here is derived from an EMBL/GenBank/DDBJ whole genome shotgun (WGS) entry which is preliminary data.</text>
</comment>
<accession>A0AAD3S0J7</accession>
<keyword evidence="1" id="KW-0812">Transmembrane</keyword>
<feature type="transmembrane region" description="Helical" evidence="1">
    <location>
        <begin position="29"/>
        <end position="51"/>
    </location>
</feature>
<name>A0AAD3S0J7_NEPGR</name>
<protein>
    <submittedName>
        <fullName evidence="2">Uncharacterized protein</fullName>
    </submittedName>
</protein>